<dbReference type="PANTHER" id="PTHR42740:SF1">
    <property type="entry name" value="RIBONUCLEASE VAPC3"/>
    <property type="match status" value="1"/>
</dbReference>
<keyword evidence="2" id="KW-0540">Nuclease</keyword>
<dbReference type="OrthoDB" id="9811788at2"/>
<organism evidence="7 8">
    <name type="scientific">Rhodothermus marinus (strain ATCC 43812 / DSM 4252 / R-10)</name>
    <name type="common">Rhodothermus obamensis</name>
    <dbReference type="NCBI Taxonomy" id="518766"/>
    <lineage>
        <taxon>Bacteria</taxon>
        <taxon>Pseudomonadati</taxon>
        <taxon>Rhodothermota</taxon>
        <taxon>Rhodothermia</taxon>
        <taxon>Rhodothermales</taxon>
        <taxon>Rhodothermaceae</taxon>
        <taxon>Rhodothermus</taxon>
    </lineage>
</organism>
<gene>
    <name evidence="7" type="ordered locus">Rmar_0550</name>
</gene>
<evidence type="ECO:0000256" key="1">
    <source>
        <dbReference type="ARBA" id="ARBA00022649"/>
    </source>
</evidence>
<proteinExistence type="predicted"/>
<keyword evidence="4" id="KW-0378">Hydrolase</keyword>
<keyword evidence="5" id="KW-0460">Magnesium</keyword>
<name>D0MF01_RHOM4</name>
<dbReference type="Pfam" id="PF01850">
    <property type="entry name" value="PIN"/>
    <property type="match status" value="1"/>
</dbReference>
<dbReference type="GO" id="GO:0016787">
    <property type="term" value="F:hydrolase activity"/>
    <property type="evidence" value="ECO:0007669"/>
    <property type="project" value="UniProtKB-KW"/>
</dbReference>
<evidence type="ECO:0000256" key="3">
    <source>
        <dbReference type="ARBA" id="ARBA00022723"/>
    </source>
</evidence>
<dbReference type="CDD" id="cd18760">
    <property type="entry name" value="PIN_MtVapC3-like"/>
    <property type="match status" value="1"/>
</dbReference>
<dbReference type="Gene3D" id="3.40.50.1010">
    <property type="entry name" value="5'-nuclease"/>
    <property type="match status" value="1"/>
</dbReference>
<feature type="domain" description="PIN" evidence="6">
    <location>
        <begin position="2"/>
        <end position="117"/>
    </location>
</feature>
<evidence type="ECO:0000313" key="8">
    <source>
        <dbReference type="Proteomes" id="UP000002221"/>
    </source>
</evidence>
<evidence type="ECO:0000313" key="7">
    <source>
        <dbReference type="EMBL" id="ACY47451.1"/>
    </source>
</evidence>
<dbReference type="InterPro" id="IPR029060">
    <property type="entry name" value="PIN-like_dom_sf"/>
</dbReference>
<dbReference type="EMBL" id="CP001807">
    <property type="protein sequence ID" value="ACY47451.1"/>
    <property type="molecule type" value="Genomic_DNA"/>
</dbReference>
<evidence type="ECO:0000256" key="4">
    <source>
        <dbReference type="ARBA" id="ARBA00022801"/>
    </source>
</evidence>
<reference evidence="7 8" key="1">
    <citation type="journal article" date="2009" name="Stand. Genomic Sci.">
        <title>Complete genome sequence of Rhodothermus marinus type strain (R-10).</title>
        <authorList>
            <person name="Nolan M."/>
            <person name="Tindall B.J."/>
            <person name="Pomrenke H."/>
            <person name="Lapidus A."/>
            <person name="Copeland A."/>
            <person name="Glavina Del Rio T."/>
            <person name="Lucas S."/>
            <person name="Chen F."/>
            <person name="Tice H."/>
            <person name="Cheng J.F."/>
            <person name="Saunders E."/>
            <person name="Han C."/>
            <person name="Bruce D."/>
            <person name="Goodwin L."/>
            <person name="Chain P."/>
            <person name="Pitluck S."/>
            <person name="Ovchinikova G."/>
            <person name="Pati A."/>
            <person name="Ivanova N."/>
            <person name="Mavromatis K."/>
            <person name="Chen A."/>
            <person name="Palaniappan K."/>
            <person name="Land M."/>
            <person name="Hauser L."/>
            <person name="Chang Y.J."/>
            <person name="Jeffries C.D."/>
            <person name="Brettin T."/>
            <person name="Goker M."/>
            <person name="Bristow J."/>
            <person name="Eisen J.A."/>
            <person name="Markowitz V."/>
            <person name="Hugenholtz P."/>
            <person name="Kyrpides N.C."/>
            <person name="Klenk H.P."/>
            <person name="Detter J.C."/>
        </authorList>
    </citation>
    <scope>NUCLEOTIDE SEQUENCE [LARGE SCALE GENOMIC DNA]</scope>
    <source>
        <strain evidence="8">ATCC 43812 / DSM 4252 / R-10</strain>
    </source>
</reference>
<dbReference type="SUPFAM" id="SSF88723">
    <property type="entry name" value="PIN domain-like"/>
    <property type="match status" value="1"/>
</dbReference>
<dbReference type="STRING" id="518766.Rmar_0550"/>
<evidence type="ECO:0000256" key="5">
    <source>
        <dbReference type="ARBA" id="ARBA00022842"/>
    </source>
</evidence>
<protein>
    <submittedName>
        <fullName evidence="7">PilT protein domain protein</fullName>
    </submittedName>
</protein>
<evidence type="ECO:0000256" key="2">
    <source>
        <dbReference type="ARBA" id="ARBA00022722"/>
    </source>
</evidence>
<dbReference type="KEGG" id="rmr:Rmar_0550"/>
<dbReference type="InterPro" id="IPR051749">
    <property type="entry name" value="PINc/VapC_TA_RNase"/>
</dbReference>
<keyword evidence="8" id="KW-1185">Reference proteome</keyword>
<dbReference type="AlphaFoldDB" id="D0MF01"/>
<keyword evidence="3" id="KW-0479">Metal-binding</keyword>
<sequence length="130" mass="14679">MIVVDSSVWIDYFNGRATPQTDRLDALLGVEPLAIGDVMLVEVLQGFCREADYQTARSLLLSLTVFEMPGVSYALCSAENYRRLRRQGIPIRKTIDVIIATYCIEEGHALLFSNRDFLPLVEHLYLQAVV</sequence>
<evidence type="ECO:0000259" key="6">
    <source>
        <dbReference type="Pfam" id="PF01850"/>
    </source>
</evidence>
<dbReference type="GO" id="GO:0046872">
    <property type="term" value="F:metal ion binding"/>
    <property type="evidence" value="ECO:0007669"/>
    <property type="project" value="UniProtKB-KW"/>
</dbReference>
<dbReference type="GO" id="GO:0004540">
    <property type="term" value="F:RNA nuclease activity"/>
    <property type="evidence" value="ECO:0007669"/>
    <property type="project" value="TreeGrafter"/>
</dbReference>
<dbReference type="PANTHER" id="PTHR42740">
    <property type="entry name" value="RIBONUCLEASE VAPC3"/>
    <property type="match status" value="1"/>
</dbReference>
<accession>D0MF01</accession>
<dbReference type="InterPro" id="IPR002716">
    <property type="entry name" value="PIN_dom"/>
</dbReference>
<dbReference type="Proteomes" id="UP000002221">
    <property type="component" value="Chromosome"/>
</dbReference>
<keyword evidence="1" id="KW-1277">Toxin-antitoxin system</keyword>
<dbReference type="eggNOG" id="COG1487">
    <property type="taxonomic scope" value="Bacteria"/>
</dbReference>
<dbReference type="HOGENOM" id="CLU_118482_1_0_10"/>
<dbReference type="RefSeq" id="WP_012843063.1">
    <property type="nucleotide sequence ID" value="NC_013501.1"/>
</dbReference>